<sequence length="307" mass="32850">MTGIVVAGRGDHWWAWAASRVMPAAAPFAETASAAAPTHNEHAGSAGTVVQVGHVAGGVHLYAGEALAPDHSEWLRSAWAYATGAVMEMRYITRAGRVEGFLLVRAEGAEREEVEQQVIRLRSCLGAMPGHSTAVPVRDKAETCEVLAPFEPRGGVVEIRKRLTAHRTSRDDASSPWLAAVTPFAYRRQPWEPLWSAMAGLPFRAMLSVGLAPFTIGPGLRSHLAARATEFGRLAQVGPPPTGVWSAYRPPDEFAVAALPLVADAVRRYTDQAFLTRVSLAGEQPVPTVLAELAANTISPPEPMPDS</sequence>
<proteinExistence type="predicted"/>
<dbReference type="Proteomes" id="UP000199051">
    <property type="component" value="Unassembled WGS sequence"/>
</dbReference>
<reference evidence="2" key="1">
    <citation type="submission" date="2016-10" db="EMBL/GenBank/DDBJ databases">
        <authorList>
            <person name="Varghese N."/>
            <person name="Submissions S."/>
        </authorList>
    </citation>
    <scope>NUCLEOTIDE SEQUENCE [LARGE SCALE GENOMIC DNA]</scope>
    <source>
        <strain evidence="2">DSM 44260</strain>
    </source>
</reference>
<dbReference type="RefSeq" id="WP_092775264.1">
    <property type="nucleotide sequence ID" value="NZ_FOGI01000002.1"/>
</dbReference>
<dbReference type="STRING" id="155974.SAMN04487818_102339"/>
<keyword evidence="2" id="KW-1185">Reference proteome</keyword>
<evidence type="ECO:0000313" key="1">
    <source>
        <dbReference type="EMBL" id="SER27273.1"/>
    </source>
</evidence>
<organism evidence="1 2">
    <name type="scientific">Actinokineospora terrae</name>
    <dbReference type="NCBI Taxonomy" id="155974"/>
    <lineage>
        <taxon>Bacteria</taxon>
        <taxon>Bacillati</taxon>
        <taxon>Actinomycetota</taxon>
        <taxon>Actinomycetes</taxon>
        <taxon>Pseudonocardiales</taxon>
        <taxon>Pseudonocardiaceae</taxon>
        <taxon>Actinokineospora</taxon>
    </lineage>
</organism>
<gene>
    <name evidence="1" type="ORF">SAMN04487818_102339</name>
</gene>
<dbReference type="AlphaFoldDB" id="A0A1H9MVY8"/>
<evidence type="ECO:0000313" key="2">
    <source>
        <dbReference type="Proteomes" id="UP000199051"/>
    </source>
</evidence>
<name>A0A1H9MVY8_9PSEU</name>
<accession>A0A1H9MVY8</accession>
<dbReference type="EMBL" id="FOGI01000002">
    <property type="protein sequence ID" value="SER27273.1"/>
    <property type="molecule type" value="Genomic_DNA"/>
</dbReference>
<protein>
    <submittedName>
        <fullName evidence="1">Uncharacterized protein</fullName>
    </submittedName>
</protein>